<evidence type="ECO:0000256" key="9">
    <source>
        <dbReference type="HAMAP-Rule" id="MF_00024"/>
    </source>
</evidence>
<dbReference type="NCBIfam" id="TIGR00380">
    <property type="entry name" value="cobal_cbiB"/>
    <property type="match status" value="1"/>
</dbReference>
<comment type="similarity">
    <text evidence="3 9">Belongs to the CobD/CbiB family.</text>
</comment>
<evidence type="ECO:0000256" key="5">
    <source>
        <dbReference type="ARBA" id="ARBA00022573"/>
    </source>
</evidence>
<comment type="function">
    <text evidence="9">Converts cobyric acid to cobinamide by the addition of aminopropanol on the F carboxylic group.</text>
</comment>
<dbReference type="GO" id="GO:0005886">
    <property type="term" value="C:plasma membrane"/>
    <property type="evidence" value="ECO:0007669"/>
    <property type="project" value="UniProtKB-SubCell"/>
</dbReference>
<dbReference type="InterPro" id="IPR004485">
    <property type="entry name" value="Cobalamin_biosynth_CobD/CbiB"/>
</dbReference>
<evidence type="ECO:0000313" key="10">
    <source>
        <dbReference type="EMBL" id="MBB6098294.1"/>
    </source>
</evidence>
<keyword evidence="4 9" id="KW-1003">Cell membrane</keyword>
<keyword evidence="7 9" id="KW-1133">Transmembrane helix</keyword>
<evidence type="ECO:0000256" key="4">
    <source>
        <dbReference type="ARBA" id="ARBA00022475"/>
    </source>
</evidence>
<evidence type="ECO:0000256" key="2">
    <source>
        <dbReference type="ARBA" id="ARBA00004953"/>
    </source>
</evidence>
<dbReference type="GO" id="GO:0015420">
    <property type="term" value="F:ABC-type vitamin B12 transporter activity"/>
    <property type="evidence" value="ECO:0007669"/>
    <property type="project" value="UniProtKB-UniRule"/>
</dbReference>
<evidence type="ECO:0000256" key="3">
    <source>
        <dbReference type="ARBA" id="ARBA00006263"/>
    </source>
</evidence>
<gene>
    <name evidence="9" type="primary">cobD</name>
    <name evidence="10" type="ORF">HNR42_001719</name>
</gene>
<keyword evidence="8 9" id="KW-0472">Membrane</keyword>
<dbReference type="UniPathway" id="UPA00148"/>
<sequence length="290" mass="30898">MSVWLAFLIDHLLGEPPARLHPVVWMGRYLGWARRRGTPSLRSGAVAWLGGALLSVLIARVAEGAASRLPAPLRPLARAALLKPLFAWRALDTAVGEVQAAADLEAARAALSTHLVSRDTSALPEAEVVGAALESLSENLSDSLVAPLLWYALGGLPAAALYRYANTADAMWGYRTPELERFGKAAARIDDLLNLLPARLTGLLLCALDRSGGGARVMLSDARNTASPNAGYPMSALAGVLGVELSKRGVYVLNAGGRLPARADLPRARRFVRRAAWTAALLGGLWTFRR</sequence>
<keyword evidence="10" id="KW-0436">Ligase</keyword>
<comment type="pathway">
    <text evidence="2 9">Cofactor biosynthesis; adenosylcobalamin biosynthesis.</text>
</comment>
<reference evidence="10 11" key="1">
    <citation type="submission" date="2020-08" db="EMBL/GenBank/DDBJ databases">
        <title>Genomic Encyclopedia of Type Strains, Phase IV (KMG-IV): sequencing the most valuable type-strain genomes for metagenomic binning, comparative biology and taxonomic classification.</title>
        <authorList>
            <person name="Goeker M."/>
        </authorList>
    </citation>
    <scope>NUCLEOTIDE SEQUENCE [LARGE SCALE GENOMIC DNA]</scope>
    <source>
        <strain evidence="10 11">DSM 21458</strain>
    </source>
</reference>
<dbReference type="EMBL" id="JACHHG010000005">
    <property type="protein sequence ID" value="MBB6098294.1"/>
    <property type="molecule type" value="Genomic_DNA"/>
</dbReference>
<dbReference type="GO" id="GO:0048472">
    <property type="term" value="F:threonine-phosphate decarboxylase activity"/>
    <property type="evidence" value="ECO:0007669"/>
    <property type="project" value="InterPro"/>
</dbReference>
<dbReference type="GO" id="GO:0016874">
    <property type="term" value="F:ligase activity"/>
    <property type="evidence" value="ECO:0007669"/>
    <property type="project" value="UniProtKB-KW"/>
</dbReference>
<dbReference type="Pfam" id="PF03186">
    <property type="entry name" value="CobD_Cbib"/>
    <property type="match status" value="1"/>
</dbReference>
<name>A0A841I023_9DEIO</name>
<dbReference type="PANTHER" id="PTHR34308">
    <property type="entry name" value="COBALAMIN BIOSYNTHESIS PROTEIN CBIB"/>
    <property type="match status" value="1"/>
</dbReference>
<evidence type="ECO:0000256" key="6">
    <source>
        <dbReference type="ARBA" id="ARBA00022692"/>
    </source>
</evidence>
<protein>
    <recommendedName>
        <fullName evidence="9">Cobalamin biosynthesis protein CobD</fullName>
    </recommendedName>
</protein>
<comment type="caution">
    <text evidence="10">The sequence shown here is derived from an EMBL/GenBank/DDBJ whole genome shotgun (WGS) entry which is preliminary data.</text>
</comment>
<evidence type="ECO:0000256" key="7">
    <source>
        <dbReference type="ARBA" id="ARBA00022989"/>
    </source>
</evidence>
<organism evidence="10 11">
    <name type="scientific">Deinobacterium chartae</name>
    <dbReference type="NCBI Taxonomy" id="521158"/>
    <lineage>
        <taxon>Bacteria</taxon>
        <taxon>Thermotogati</taxon>
        <taxon>Deinococcota</taxon>
        <taxon>Deinococci</taxon>
        <taxon>Deinococcales</taxon>
        <taxon>Deinococcaceae</taxon>
        <taxon>Deinobacterium</taxon>
    </lineage>
</organism>
<keyword evidence="11" id="KW-1185">Reference proteome</keyword>
<keyword evidence="6 9" id="KW-0812">Transmembrane</keyword>
<dbReference type="RefSeq" id="WP_183986553.1">
    <property type="nucleotide sequence ID" value="NZ_JACHHG010000005.1"/>
</dbReference>
<evidence type="ECO:0000256" key="8">
    <source>
        <dbReference type="ARBA" id="ARBA00023136"/>
    </source>
</evidence>
<keyword evidence="5 9" id="KW-0169">Cobalamin biosynthesis</keyword>
<dbReference type="Proteomes" id="UP000569951">
    <property type="component" value="Unassembled WGS sequence"/>
</dbReference>
<evidence type="ECO:0000313" key="11">
    <source>
        <dbReference type="Proteomes" id="UP000569951"/>
    </source>
</evidence>
<dbReference type="GO" id="GO:0009236">
    <property type="term" value="P:cobalamin biosynthetic process"/>
    <property type="evidence" value="ECO:0007669"/>
    <property type="project" value="UniProtKB-UniRule"/>
</dbReference>
<dbReference type="AlphaFoldDB" id="A0A841I023"/>
<dbReference type="PANTHER" id="PTHR34308:SF1">
    <property type="entry name" value="COBALAMIN BIOSYNTHESIS PROTEIN CBIB"/>
    <property type="match status" value="1"/>
</dbReference>
<evidence type="ECO:0000256" key="1">
    <source>
        <dbReference type="ARBA" id="ARBA00004651"/>
    </source>
</evidence>
<proteinExistence type="inferred from homology"/>
<comment type="subcellular location">
    <subcellularLocation>
        <location evidence="1 9">Cell membrane</location>
        <topology evidence="1 9">Multi-pass membrane protein</topology>
    </subcellularLocation>
</comment>
<accession>A0A841I023</accession>
<dbReference type="HAMAP" id="MF_00024">
    <property type="entry name" value="CobD_CbiB"/>
    <property type="match status" value="1"/>
</dbReference>